<gene>
    <name evidence="3" type="ORF">GCM10025868_12350</name>
</gene>
<dbReference type="PANTHER" id="PTHR43403">
    <property type="entry name" value="NAD-SPECIFIC GLUTAMATE DEHYDROGENASE"/>
    <property type="match status" value="1"/>
</dbReference>
<dbReference type="InterPro" id="IPR036291">
    <property type="entry name" value="NAD(P)-bd_dom_sf"/>
</dbReference>
<proteinExistence type="predicted"/>
<feature type="compositionally biased region" description="Basic residues" evidence="1">
    <location>
        <begin position="318"/>
        <end position="333"/>
    </location>
</feature>
<name>A0ABQ6JFL1_9ACTN</name>
<reference evidence="4" key="1">
    <citation type="journal article" date="2019" name="Int. J. Syst. Evol. Microbiol.">
        <title>The Global Catalogue of Microorganisms (GCM) 10K type strain sequencing project: providing services to taxonomists for standard genome sequencing and annotation.</title>
        <authorList>
            <consortium name="The Broad Institute Genomics Platform"/>
            <consortium name="The Broad Institute Genome Sequencing Center for Infectious Disease"/>
            <person name="Wu L."/>
            <person name="Ma J."/>
        </authorList>
    </citation>
    <scope>NUCLEOTIDE SEQUENCE [LARGE SCALE GENOMIC DNA]</scope>
    <source>
        <strain evidence="4">NBRC 108730</strain>
    </source>
</reference>
<feature type="region of interest" description="Disordered" evidence="1">
    <location>
        <begin position="273"/>
        <end position="346"/>
    </location>
</feature>
<feature type="domain" description="NAD-glutamate dehydrogenase catalytic" evidence="2">
    <location>
        <begin position="1"/>
        <end position="285"/>
    </location>
</feature>
<dbReference type="InterPro" id="IPR046346">
    <property type="entry name" value="Aminoacid_DH-like_N_sf"/>
</dbReference>
<evidence type="ECO:0000256" key="1">
    <source>
        <dbReference type="SAM" id="MobiDB-lite"/>
    </source>
</evidence>
<dbReference type="Pfam" id="PF05088">
    <property type="entry name" value="Bac_GDH_CD"/>
    <property type="match status" value="1"/>
</dbReference>
<protein>
    <recommendedName>
        <fullName evidence="2">NAD-glutamate dehydrogenase catalytic domain-containing protein</fullName>
    </recommendedName>
</protein>
<evidence type="ECO:0000313" key="3">
    <source>
        <dbReference type="EMBL" id="GMA85985.1"/>
    </source>
</evidence>
<dbReference type="PANTHER" id="PTHR43403:SF1">
    <property type="entry name" value="NAD-SPECIFIC GLUTAMATE DEHYDROGENASE"/>
    <property type="match status" value="1"/>
</dbReference>
<sequence length="346" mass="37726">MHLRFGAVARGGLRWSDRREDFRTEVLGLVKAQMVKNAVIVPTGAKGGFYAKQPPDPAVDRDAWLAEGVAAYRTFISAMLDVTDDITGTGEARTVVPPQRVVRHDGDDTYLVVAADKGTATFSDIANDVAESYGFWLGDAFASGGSAGYDHKAMGITARGAWESVKRHFRELGVDTQTEDFTVVGVGDMSGDVFGNGMLLSQHIRLVAAFDHRHVFVDPDPDAAVSYAERRRLFDLPRSSWADYDTSLLSPGGGVYPRSAKSVPLSAQASQVLGLGDGPRSLTPAEPDARDPHRAGRTALERRHRHLREGRPRDGGGRRRPGQRRHPRRRRAGCGRGWWARAATSA</sequence>
<keyword evidence="4" id="KW-1185">Reference proteome</keyword>
<dbReference type="EMBL" id="BSUZ01000001">
    <property type="protein sequence ID" value="GMA85985.1"/>
    <property type="molecule type" value="Genomic_DNA"/>
</dbReference>
<dbReference type="InterPro" id="IPR007780">
    <property type="entry name" value="NAD_Glu_DH_bac"/>
</dbReference>
<evidence type="ECO:0000259" key="2">
    <source>
        <dbReference type="Pfam" id="PF05088"/>
    </source>
</evidence>
<dbReference type="SUPFAM" id="SSF51735">
    <property type="entry name" value="NAD(P)-binding Rossmann-fold domains"/>
    <property type="match status" value="1"/>
</dbReference>
<organism evidence="3 4">
    <name type="scientific">Angustibacter aerolatus</name>
    <dbReference type="NCBI Taxonomy" id="1162965"/>
    <lineage>
        <taxon>Bacteria</taxon>
        <taxon>Bacillati</taxon>
        <taxon>Actinomycetota</taxon>
        <taxon>Actinomycetes</taxon>
        <taxon>Kineosporiales</taxon>
        <taxon>Kineosporiaceae</taxon>
    </lineage>
</organism>
<dbReference type="Proteomes" id="UP001157017">
    <property type="component" value="Unassembled WGS sequence"/>
</dbReference>
<dbReference type="InterPro" id="IPR028971">
    <property type="entry name" value="NAD-GDH_cat"/>
</dbReference>
<evidence type="ECO:0000313" key="4">
    <source>
        <dbReference type="Proteomes" id="UP001157017"/>
    </source>
</evidence>
<comment type="caution">
    <text evidence="3">The sequence shown here is derived from an EMBL/GenBank/DDBJ whole genome shotgun (WGS) entry which is preliminary data.</text>
</comment>
<dbReference type="SUPFAM" id="SSF53223">
    <property type="entry name" value="Aminoacid dehydrogenase-like, N-terminal domain"/>
    <property type="match status" value="1"/>
</dbReference>
<accession>A0ABQ6JFL1</accession>